<feature type="transmembrane region" description="Helical" evidence="7">
    <location>
        <begin position="27"/>
        <end position="49"/>
    </location>
</feature>
<feature type="transmembrane region" description="Helical" evidence="7">
    <location>
        <begin position="127"/>
        <end position="147"/>
    </location>
</feature>
<keyword evidence="5 7" id="KW-1133">Transmembrane helix</keyword>
<evidence type="ECO:0000256" key="4">
    <source>
        <dbReference type="ARBA" id="ARBA00022692"/>
    </source>
</evidence>
<keyword evidence="6 7" id="KW-0472">Membrane</keyword>
<evidence type="ECO:0000313" key="10">
    <source>
        <dbReference type="EMBL" id="GFJ85299.1"/>
    </source>
</evidence>
<dbReference type="SUPFAM" id="SSF161098">
    <property type="entry name" value="MetI-like"/>
    <property type="match status" value="1"/>
</dbReference>
<feature type="transmembrane region" description="Helical" evidence="7">
    <location>
        <begin position="229"/>
        <end position="249"/>
    </location>
</feature>
<keyword evidence="11" id="KW-1185">Reference proteome</keyword>
<evidence type="ECO:0000259" key="9">
    <source>
        <dbReference type="PROSITE" id="PS50928"/>
    </source>
</evidence>
<dbReference type="InterPro" id="IPR035906">
    <property type="entry name" value="MetI-like_sf"/>
</dbReference>
<reference evidence="10 11" key="1">
    <citation type="submission" date="2020-03" db="EMBL/GenBank/DDBJ databases">
        <title>Whole genome shotgun sequence of Phytohabitans houttuyneae NBRC 108639.</title>
        <authorList>
            <person name="Komaki H."/>
            <person name="Tamura T."/>
        </authorList>
    </citation>
    <scope>NUCLEOTIDE SEQUENCE [LARGE SCALE GENOMIC DNA]</scope>
    <source>
        <strain evidence="10 11">NBRC 108639</strain>
    </source>
</reference>
<proteinExistence type="inferred from homology"/>
<keyword evidence="2 7" id="KW-0813">Transport</keyword>
<feature type="region of interest" description="Disordered" evidence="8">
    <location>
        <begin position="1"/>
        <end position="23"/>
    </location>
</feature>
<keyword evidence="3" id="KW-1003">Cell membrane</keyword>
<evidence type="ECO:0000256" key="5">
    <source>
        <dbReference type="ARBA" id="ARBA00022989"/>
    </source>
</evidence>
<gene>
    <name evidence="10" type="ORF">Phou_094790</name>
</gene>
<dbReference type="Pfam" id="PF00528">
    <property type="entry name" value="BPD_transp_1"/>
    <property type="match status" value="1"/>
</dbReference>
<feature type="transmembrane region" description="Helical" evidence="7">
    <location>
        <begin position="175"/>
        <end position="198"/>
    </location>
</feature>
<dbReference type="PANTHER" id="PTHR30193">
    <property type="entry name" value="ABC TRANSPORTER PERMEASE PROTEIN"/>
    <property type="match status" value="1"/>
</dbReference>
<dbReference type="GO" id="GO:0055085">
    <property type="term" value="P:transmembrane transport"/>
    <property type="evidence" value="ECO:0007669"/>
    <property type="project" value="InterPro"/>
</dbReference>
<dbReference type="Proteomes" id="UP000482800">
    <property type="component" value="Unassembled WGS sequence"/>
</dbReference>
<reference evidence="10 11" key="2">
    <citation type="submission" date="2020-03" db="EMBL/GenBank/DDBJ databases">
        <authorList>
            <person name="Ichikawa N."/>
            <person name="Kimura A."/>
            <person name="Kitahashi Y."/>
            <person name="Uohara A."/>
        </authorList>
    </citation>
    <scope>NUCLEOTIDE SEQUENCE [LARGE SCALE GENOMIC DNA]</scope>
    <source>
        <strain evidence="10 11">NBRC 108639</strain>
    </source>
</reference>
<dbReference type="Gene3D" id="1.10.3720.10">
    <property type="entry name" value="MetI-like"/>
    <property type="match status" value="1"/>
</dbReference>
<dbReference type="CDD" id="cd06261">
    <property type="entry name" value="TM_PBP2"/>
    <property type="match status" value="1"/>
</dbReference>
<feature type="domain" description="ABC transmembrane type-1" evidence="9">
    <location>
        <begin position="90"/>
        <end position="302"/>
    </location>
</feature>
<keyword evidence="4 7" id="KW-0812">Transmembrane</keyword>
<protein>
    <submittedName>
        <fullName evidence="10">Sugar ABC transporter permease</fullName>
    </submittedName>
</protein>
<dbReference type="PANTHER" id="PTHR30193:SF37">
    <property type="entry name" value="INNER MEMBRANE ABC TRANSPORTER PERMEASE PROTEIN YCJO"/>
    <property type="match status" value="1"/>
</dbReference>
<evidence type="ECO:0000256" key="2">
    <source>
        <dbReference type="ARBA" id="ARBA00022448"/>
    </source>
</evidence>
<name>A0A6V8KSL9_9ACTN</name>
<dbReference type="InterPro" id="IPR051393">
    <property type="entry name" value="ABC_transporter_permease"/>
</dbReference>
<feature type="compositionally biased region" description="Low complexity" evidence="8">
    <location>
        <begin position="1"/>
        <end position="15"/>
    </location>
</feature>
<comment type="subcellular location">
    <subcellularLocation>
        <location evidence="1 7">Cell membrane</location>
        <topology evidence="1 7">Multi-pass membrane protein</topology>
    </subcellularLocation>
</comment>
<evidence type="ECO:0000256" key="1">
    <source>
        <dbReference type="ARBA" id="ARBA00004651"/>
    </source>
</evidence>
<sequence>MSATQVATRPPVAKPAARRRPGRARRWRTAGAAAAFLSPSLVMLLAFWIGPMVGTLWVSLQDWNLIGTAEFVGFDNYTELAGDAGFRAALGHTLLYLAGYLPLVLILGLAVALLLDAKLPAMTLYRATFFLPVISSWVAVSLLWKWLLNPADGLVNRALGWVGVSGPGWWTDPQWAMPSVVLASAWKDVGFVAVILLAGLQAIPRDLLEAAALDGAGAWRKLRSITLPMLSPSLFFVTVISLINGFQVFDQVWVMTEGGPGGASTVVVQQIVEYAFSYGRVGYASAMSIVLFLVILAVTAVQLRLQRRWVHYE</sequence>
<dbReference type="InterPro" id="IPR000515">
    <property type="entry name" value="MetI-like"/>
</dbReference>
<comment type="caution">
    <text evidence="10">The sequence shown here is derived from an EMBL/GenBank/DDBJ whole genome shotgun (WGS) entry which is preliminary data.</text>
</comment>
<feature type="transmembrane region" description="Helical" evidence="7">
    <location>
        <begin position="94"/>
        <end position="115"/>
    </location>
</feature>
<evidence type="ECO:0000256" key="8">
    <source>
        <dbReference type="SAM" id="MobiDB-lite"/>
    </source>
</evidence>
<dbReference type="GO" id="GO:0005886">
    <property type="term" value="C:plasma membrane"/>
    <property type="evidence" value="ECO:0007669"/>
    <property type="project" value="UniProtKB-SubCell"/>
</dbReference>
<feature type="transmembrane region" description="Helical" evidence="7">
    <location>
        <begin position="283"/>
        <end position="303"/>
    </location>
</feature>
<dbReference type="AlphaFoldDB" id="A0A6V8KSL9"/>
<evidence type="ECO:0000256" key="7">
    <source>
        <dbReference type="RuleBase" id="RU363032"/>
    </source>
</evidence>
<evidence type="ECO:0000313" key="11">
    <source>
        <dbReference type="Proteomes" id="UP000482800"/>
    </source>
</evidence>
<comment type="similarity">
    <text evidence="7">Belongs to the binding-protein-dependent transport system permease family.</text>
</comment>
<accession>A0A6V8KSL9</accession>
<organism evidence="10 11">
    <name type="scientific">Phytohabitans houttuyneae</name>
    <dbReference type="NCBI Taxonomy" id="1076126"/>
    <lineage>
        <taxon>Bacteria</taxon>
        <taxon>Bacillati</taxon>
        <taxon>Actinomycetota</taxon>
        <taxon>Actinomycetes</taxon>
        <taxon>Micromonosporales</taxon>
        <taxon>Micromonosporaceae</taxon>
    </lineage>
</organism>
<dbReference type="RefSeq" id="WP_173070278.1">
    <property type="nucleotide sequence ID" value="NZ_BAABGO010000025.1"/>
</dbReference>
<evidence type="ECO:0000256" key="6">
    <source>
        <dbReference type="ARBA" id="ARBA00023136"/>
    </source>
</evidence>
<dbReference type="PROSITE" id="PS50928">
    <property type="entry name" value="ABC_TM1"/>
    <property type="match status" value="1"/>
</dbReference>
<dbReference type="EMBL" id="BLPF01000004">
    <property type="protein sequence ID" value="GFJ85299.1"/>
    <property type="molecule type" value="Genomic_DNA"/>
</dbReference>
<evidence type="ECO:0000256" key="3">
    <source>
        <dbReference type="ARBA" id="ARBA00022475"/>
    </source>
</evidence>